<dbReference type="SUPFAM" id="SSF54001">
    <property type="entry name" value="Cysteine proteinases"/>
    <property type="match status" value="1"/>
</dbReference>
<feature type="region of interest" description="Disordered" evidence="1">
    <location>
        <begin position="412"/>
        <end position="435"/>
    </location>
</feature>
<evidence type="ECO:0000313" key="4">
    <source>
        <dbReference type="Proteomes" id="UP001152320"/>
    </source>
</evidence>
<dbReference type="GO" id="GO:0004843">
    <property type="term" value="F:cysteine-type deubiquitinase activity"/>
    <property type="evidence" value="ECO:0007669"/>
    <property type="project" value="InterPro"/>
</dbReference>
<accession>A0A9Q0YMQ2</accession>
<dbReference type="PROSITE" id="PS50235">
    <property type="entry name" value="USP_3"/>
    <property type="match status" value="1"/>
</dbReference>
<feature type="compositionally biased region" description="Low complexity" evidence="1">
    <location>
        <begin position="419"/>
        <end position="433"/>
    </location>
</feature>
<dbReference type="Pfam" id="PF25822">
    <property type="entry name" value="UBL_USP40"/>
    <property type="match status" value="1"/>
</dbReference>
<keyword evidence="4" id="KW-1185">Reference proteome</keyword>
<dbReference type="Proteomes" id="UP001152320">
    <property type="component" value="Chromosome 18"/>
</dbReference>
<dbReference type="Gene3D" id="3.90.70.10">
    <property type="entry name" value="Cysteine proteinases"/>
    <property type="match status" value="2"/>
</dbReference>
<dbReference type="PANTHER" id="PTHR24006:SF842">
    <property type="entry name" value="UBIQUITIN CARBOXYL-TERMINAL HYDROLASE 40"/>
    <property type="match status" value="1"/>
</dbReference>
<dbReference type="InterPro" id="IPR001394">
    <property type="entry name" value="Peptidase_C19_UCH"/>
</dbReference>
<evidence type="ECO:0000259" key="2">
    <source>
        <dbReference type="PROSITE" id="PS50235"/>
    </source>
</evidence>
<feature type="region of interest" description="Disordered" evidence="1">
    <location>
        <begin position="7"/>
        <end position="35"/>
    </location>
</feature>
<evidence type="ECO:0000313" key="3">
    <source>
        <dbReference type="EMBL" id="KAJ8025315.1"/>
    </source>
</evidence>
<dbReference type="OrthoDB" id="289038at2759"/>
<protein>
    <submittedName>
        <fullName evidence="3">Ubiquitin carboxyl-terminal hydrolase 40</fullName>
    </submittedName>
</protein>
<dbReference type="InterPro" id="IPR038765">
    <property type="entry name" value="Papain-like_cys_pep_sf"/>
</dbReference>
<dbReference type="InterPro" id="IPR057763">
    <property type="entry name" value="UBL_USP40"/>
</dbReference>
<dbReference type="InterPro" id="IPR050164">
    <property type="entry name" value="Peptidase_C19"/>
</dbReference>
<feature type="domain" description="USP" evidence="2">
    <location>
        <begin position="39"/>
        <end position="497"/>
    </location>
</feature>
<proteinExistence type="predicted"/>
<name>A0A9Q0YMQ2_HOLLE</name>
<evidence type="ECO:0000256" key="1">
    <source>
        <dbReference type="SAM" id="MobiDB-lite"/>
    </source>
</evidence>
<dbReference type="InterPro" id="IPR018200">
    <property type="entry name" value="USP_CS"/>
</dbReference>
<feature type="compositionally biased region" description="Basic and acidic residues" evidence="1">
    <location>
        <begin position="1247"/>
        <end position="1262"/>
    </location>
</feature>
<reference evidence="3" key="1">
    <citation type="submission" date="2021-10" db="EMBL/GenBank/DDBJ databases">
        <title>Tropical sea cucumber genome reveals ecological adaptation and Cuvierian tubules defense mechanism.</title>
        <authorList>
            <person name="Chen T."/>
        </authorList>
    </citation>
    <scope>NUCLEOTIDE SEQUENCE</scope>
    <source>
        <strain evidence="3">Nanhai2018</strain>
        <tissue evidence="3">Muscle</tissue>
    </source>
</reference>
<dbReference type="GO" id="GO:0016579">
    <property type="term" value="P:protein deubiquitination"/>
    <property type="evidence" value="ECO:0007669"/>
    <property type="project" value="InterPro"/>
</dbReference>
<dbReference type="PANTHER" id="PTHR24006">
    <property type="entry name" value="UBIQUITIN CARBOXYL-TERMINAL HYDROLASE"/>
    <property type="match status" value="1"/>
</dbReference>
<feature type="region of interest" description="Disordered" evidence="1">
    <location>
        <begin position="1228"/>
        <end position="1262"/>
    </location>
</feature>
<dbReference type="GO" id="GO:0005634">
    <property type="term" value="C:nucleus"/>
    <property type="evidence" value="ECO:0007669"/>
    <property type="project" value="TreeGrafter"/>
</dbReference>
<comment type="caution">
    <text evidence="3">The sequence shown here is derived from an EMBL/GenBank/DDBJ whole genome shotgun (WGS) entry which is preliminary data.</text>
</comment>
<dbReference type="PROSITE" id="PS00972">
    <property type="entry name" value="USP_1"/>
    <property type="match status" value="1"/>
</dbReference>
<dbReference type="AlphaFoldDB" id="A0A9Q0YMQ2"/>
<organism evidence="3 4">
    <name type="scientific">Holothuria leucospilota</name>
    <name type="common">Black long sea cucumber</name>
    <name type="synonym">Mertensiothuria leucospilota</name>
    <dbReference type="NCBI Taxonomy" id="206669"/>
    <lineage>
        <taxon>Eukaryota</taxon>
        <taxon>Metazoa</taxon>
        <taxon>Echinodermata</taxon>
        <taxon>Eleutherozoa</taxon>
        <taxon>Echinozoa</taxon>
        <taxon>Holothuroidea</taxon>
        <taxon>Aspidochirotacea</taxon>
        <taxon>Aspidochirotida</taxon>
        <taxon>Holothuriidae</taxon>
        <taxon>Holothuria</taxon>
    </lineage>
</organism>
<keyword evidence="3" id="KW-0378">Hydrolase</keyword>
<dbReference type="FunFam" id="3.90.70.10:FF:000043">
    <property type="entry name" value="Ubiquitin carboxyl-terminal hydrolase 40"/>
    <property type="match status" value="1"/>
</dbReference>
<dbReference type="PROSITE" id="PS00973">
    <property type="entry name" value="USP_2"/>
    <property type="match status" value="1"/>
</dbReference>
<dbReference type="Pfam" id="PF00443">
    <property type="entry name" value="UCH"/>
    <property type="match status" value="1"/>
</dbReference>
<dbReference type="EMBL" id="JAIZAY010000018">
    <property type="protein sequence ID" value="KAJ8025315.1"/>
    <property type="molecule type" value="Genomic_DNA"/>
</dbReference>
<dbReference type="InterPro" id="IPR028889">
    <property type="entry name" value="USP"/>
</dbReference>
<gene>
    <name evidence="3" type="ORF">HOLleu_35490</name>
</gene>
<sequence>MLELLFEGEDEVGSMESKQTSSKGKGRGPPLPRNPTRFCGIENRGATCYLNSLLQTLHLTPELRETLFQLGPDELGKLDEKDVPGSKVRVIPIELQRLFARLLYLDQDSCSTEALTSSFGWNNSEHFQQHDVQELNRILFSAIEDSLVGTSGQNVISELYHGTVVNKIICERCGKVSEREEDFLDLTLPVTGLVGVSDSLRAMYEEVELLRDNNQYRCGSCQTLVNAKKGAKLRKLPPILTLSLLRFSYDFFKGEHYKETGHYTFPLELNMETYCEKVPADSHSTYELFSVVIHSGSTHGGHYHAYIRDVEGLGHWFPLEDAPVFVKSDPLEGKVDFIEISSPQQLVKTLLQQHGEGGTLPIDKLCQVLVSETGVSWNKRFKRQYGPITKFLMKYDDVFVVNSASKEVSLRDPFDAGDSASSSKPVNKSSNSPRDIHIVKKDVKEMCGDSTTSLSEAAQGHHWFDFNDSRVQPIHESTIQTQFSGRESAYMLFYRQKGMSQRVTGGGDTSAIPAWLLEEVQEANENLRIEREIHDLSVNEVKIKVLLSDFYEWSNGALQFKEIVSNSPKCLSLDRRKTVGDLKQAINETFENLSTGYCLHIAKELPAGLHLYECISESDTAVIRDVGIVDGSMLFLWDGEQVQGMPIRTGVDVQPIFLHLSFLTESGDHSEISRGYYQDTSLPQLFNMVATLTDIPEEKLILQRMSKDGNLMTLEKNECVISKCLVDDDRLLAERGNADTTKKSESAIPPLLKEDLEKQLYLRVENRCQELIGEEDWHSIQININKDKTVRELKQYIQQKLYIKEEDFPAGNCRLRVDDSNLGLQPPLHECQTVEAAGIKKNYQLVLEPGYPPKSNEVTVTVALNTDKGTKSWEMLLNRNDTFYMCLDKAIAVASLDSKDYHLCRTNWCWEEREVVTDMEKSLEEEHIQDGEHLLLKEGRLPPKGYIRCPIWLYPTPEQGFIQVCSSDAAHATWMSQQAHELLATLTAGFHEQEGGKNSINSQRALLGNVEVPQNSKIEELKMQIMTLPALSEVCVPTLNFVRIRKLEGGRLSRVLSGQQTLRQVKVTSTSQLAVQLLSYEEQLNSSSVLLHVCLRIPSNRTYTPVEDFVWDTSKGTSPENLKEALSEGLQSIPTDRLALAKQLPEKFDWLVILSSGVLQNKIKKGKKKGKPPVVNLKQGPYNLRDGDIIAVKDLQFDPLNEDDFTTEEDIVGRKRLEEEIKEKKRLRRDKKNFLTNEGHMKRNHPRREESGLSIKVDDFSQ</sequence>
<dbReference type="GO" id="GO:0005829">
    <property type="term" value="C:cytosol"/>
    <property type="evidence" value="ECO:0007669"/>
    <property type="project" value="TreeGrafter"/>
</dbReference>